<feature type="domain" description="Ice-binding protein C-terminal" evidence="2">
    <location>
        <begin position="280"/>
        <end position="305"/>
    </location>
</feature>
<evidence type="ECO:0000259" key="2">
    <source>
        <dbReference type="Pfam" id="PF07589"/>
    </source>
</evidence>
<dbReference type="InterPro" id="IPR013424">
    <property type="entry name" value="Ice-binding_C"/>
</dbReference>
<evidence type="ECO:0000313" key="3">
    <source>
        <dbReference type="EMBL" id="MDG3007390.1"/>
    </source>
</evidence>
<proteinExistence type="predicted"/>
<name>A0ABT6FJ16_9BACT</name>
<comment type="caution">
    <text evidence="3">The sequence shown here is derived from an EMBL/GenBank/DDBJ whole genome shotgun (WGS) entry which is preliminary data.</text>
</comment>
<dbReference type="RefSeq" id="WP_277863670.1">
    <property type="nucleotide sequence ID" value="NZ_JARRAG010000002.1"/>
</dbReference>
<sequence length="309" mass="31866">MISSPATAFRRSAFTLAAVAVAVAAPARGDSIRAVSGFTSVASGNATTGNRAFIETGFVGTSSTLTAADIDTFKSGTLVNSSGTYNWNDVVPSDFGDGNLYPQNPDRGDTATPFPSENLGGAKLSEVFEPKNLAYLLDGESDVSWTLDLRYAPGMGVFADGDSSTMELFLLERGANSILGVQAIRTDGSLTDAVLLNFRTGTGSDYGVARNGGLTDYELDTLEIDGAQAVSGIGLDLGAFGLTAGQAVIGYRFFAQADTPSLHFDGPDFLGFVGTVHAQAVPEPASLALAGIGAAGVAIAALRRRRNDV</sequence>
<dbReference type="Pfam" id="PF07589">
    <property type="entry name" value="PEP-CTERM"/>
    <property type="match status" value="1"/>
</dbReference>
<evidence type="ECO:0000256" key="1">
    <source>
        <dbReference type="SAM" id="SignalP"/>
    </source>
</evidence>
<feature type="signal peptide" evidence="1">
    <location>
        <begin position="1"/>
        <end position="17"/>
    </location>
</feature>
<gene>
    <name evidence="3" type="ORF">PZE19_26815</name>
</gene>
<organism evidence="3 4">
    <name type="scientific">Paludisphaera mucosa</name>
    <dbReference type="NCBI Taxonomy" id="3030827"/>
    <lineage>
        <taxon>Bacteria</taxon>
        <taxon>Pseudomonadati</taxon>
        <taxon>Planctomycetota</taxon>
        <taxon>Planctomycetia</taxon>
        <taxon>Isosphaerales</taxon>
        <taxon>Isosphaeraceae</taxon>
        <taxon>Paludisphaera</taxon>
    </lineage>
</organism>
<dbReference type="NCBIfam" id="NF041929">
    <property type="entry name" value="Xrt_dep_XDP2"/>
    <property type="match status" value="1"/>
</dbReference>
<evidence type="ECO:0000313" key="4">
    <source>
        <dbReference type="Proteomes" id="UP001216907"/>
    </source>
</evidence>
<dbReference type="EMBL" id="JARRAG010000002">
    <property type="protein sequence ID" value="MDG3007390.1"/>
    <property type="molecule type" value="Genomic_DNA"/>
</dbReference>
<keyword evidence="4" id="KW-1185">Reference proteome</keyword>
<dbReference type="Proteomes" id="UP001216907">
    <property type="component" value="Unassembled WGS sequence"/>
</dbReference>
<dbReference type="NCBIfam" id="TIGR02595">
    <property type="entry name" value="PEP_CTERM"/>
    <property type="match status" value="1"/>
</dbReference>
<keyword evidence="1" id="KW-0732">Signal</keyword>
<protein>
    <submittedName>
        <fullName evidence="3">PEP-CTERM sorting domain-containing protein</fullName>
    </submittedName>
</protein>
<reference evidence="3 4" key="1">
    <citation type="submission" date="2023-03" db="EMBL/GenBank/DDBJ databases">
        <title>Paludisphaera mucosa sp. nov. a novel planctomycete from northern fen.</title>
        <authorList>
            <person name="Ivanova A."/>
        </authorList>
    </citation>
    <scope>NUCLEOTIDE SEQUENCE [LARGE SCALE GENOMIC DNA]</scope>
    <source>
        <strain evidence="3 4">Pla2</strain>
    </source>
</reference>
<accession>A0ABT6FJ16</accession>
<feature type="chain" id="PRO_5046430186" evidence="1">
    <location>
        <begin position="18"/>
        <end position="309"/>
    </location>
</feature>